<comment type="caution">
    <text evidence="1">The sequence shown here is derived from an EMBL/GenBank/DDBJ whole genome shotgun (WGS) entry which is preliminary data.</text>
</comment>
<proteinExistence type="predicted"/>
<dbReference type="EMBL" id="MU273469">
    <property type="protein sequence ID" value="KAI0036683.1"/>
    <property type="molecule type" value="Genomic_DNA"/>
</dbReference>
<protein>
    <submittedName>
        <fullName evidence="1">Elongator complex protein 4</fullName>
    </submittedName>
</protein>
<dbReference type="Proteomes" id="UP000814128">
    <property type="component" value="Unassembled WGS sequence"/>
</dbReference>
<gene>
    <name evidence="1" type="ORF">K488DRAFT_75889</name>
</gene>
<organism evidence="1 2">
    <name type="scientific">Vararia minispora EC-137</name>
    <dbReference type="NCBI Taxonomy" id="1314806"/>
    <lineage>
        <taxon>Eukaryota</taxon>
        <taxon>Fungi</taxon>
        <taxon>Dikarya</taxon>
        <taxon>Basidiomycota</taxon>
        <taxon>Agaricomycotina</taxon>
        <taxon>Agaricomycetes</taxon>
        <taxon>Russulales</taxon>
        <taxon>Lachnocladiaceae</taxon>
        <taxon>Vararia</taxon>
    </lineage>
</organism>
<evidence type="ECO:0000313" key="1">
    <source>
        <dbReference type="EMBL" id="KAI0036683.1"/>
    </source>
</evidence>
<name>A0ACB8QYQ6_9AGAM</name>
<evidence type="ECO:0000313" key="2">
    <source>
        <dbReference type="Proteomes" id="UP000814128"/>
    </source>
</evidence>
<sequence>MSAFKRRISSKQPPLPVGTRVSPASAATIITSTGIPSLDDVLGGGLPLSCSLLTLAPDPHSAYGELVQKYFVAQGLASGQRVVIVCHDARAFALECMWLSGPSVASADRDEDAQEGAGEKVKIAWRYENMKRVQTTVQSPSTDEFCRALDLTSRIPKAVVDDALKDGKLLCLDVPEMLDDPWKSIRDALNDADDAVPTRVCIPSLGAPGWGDLRPQDVLRLVYTLRAFLRAHPLACASVALPPHISDALWGGPGWLNKLAWLADGSITLTTFAGEPTLGALFGGAYHGLVRVHSLPGPHTLLAPSDRFSTLRGLGAGGVGGGENNLAFKCTRRRLAIETLHLDVEGGVGERRTKPAEGTAAGGARTKGAVEIVAERGGGGGGDGRAAVEVEMEGAERYGRKEMKGGETTEGAKTSTDRRKAKKSVAFRSERPDVYDF</sequence>
<accession>A0ACB8QYQ6</accession>
<keyword evidence="2" id="KW-1185">Reference proteome</keyword>
<reference evidence="1" key="1">
    <citation type="submission" date="2021-02" db="EMBL/GenBank/DDBJ databases">
        <authorList>
            <consortium name="DOE Joint Genome Institute"/>
            <person name="Ahrendt S."/>
            <person name="Looney B.P."/>
            <person name="Miyauchi S."/>
            <person name="Morin E."/>
            <person name="Drula E."/>
            <person name="Courty P.E."/>
            <person name="Chicoki N."/>
            <person name="Fauchery L."/>
            <person name="Kohler A."/>
            <person name="Kuo A."/>
            <person name="Labutti K."/>
            <person name="Pangilinan J."/>
            <person name="Lipzen A."/>
            <person name="Riley R."/>
            <person name="Andreopoulos W."/>
            <person name="He G."/>
            <person name="Johnson J."/>
            <person name="Barry K.W."/>
            <person name="Grigoriev I.V."/>
            <person name="Nagy L."/>
            <person name="Hibbett D."/>
            <person name="Henrissat B."/>
            <person name="Matheny P.B."/>
            <person name="Labbe J."/>
            <person name="Martin F."/>
        </authorList>
    </citation>
    <scope>NUCLEOTIDE SEQUENCE</scope>
    <source>
        <strain evidence="1">EC-137</strain>
    </source>
</reference>
<reference evidence="1" key="2">
    <citation type="journal article" date="2022" name="New Phytol.">
        <title>Evolutionary transition to the ectomycorrhizal habit in the genomes of a hyperdiverse lineage of mushroom-forming fungi.</title>
        <authorList>
            <person name="Looney B."/>
            <person name="Miyauchi S."/>
            <person name="Morin E."/>
            <person name="Drula E."/>
            <person name="Courty P.E."/>
            <person name="Kohler A."/>
            <person name="Kuo A."/>
            <person name="LaButti K."/>
            <person name="Pangilinan J."/>
            <person name="Lipzen A."/>
            <person name="Riley R."/>
            <person name="Andreopoulos W."/>
            <person name="He G."/>
            <person name="Johnson J."/>
            <person name="Nolan M."/>
            <person name="Tritt A."/>
            <person name="Barry K.W."/>
            <person name="Grigoriev I.V."/>
            <person name="Nagy L.G."/>
            <person name="Hibbett D."/>
            <person name="Henrissat B."/>
            <person name="Matheny P.B."/>
            <person name="Labbe J."/>
            <person name="Martin F.M."/>
        </authorList>
    </citation>
    <scope>NUCLEOTIDE SEQUENCE</scope>
    <source>
        <strain evidence="1">EC-137</strain>
    </source>
</reference>